<gene>
    <name evidence="1" type="ORF">M9H77_22408</name>
</gene>
<keyword evidence="2" id="KW-1185">Reference proteome</keyword>
<evidence type="ECO:0000313" key="2">
    <source>
        <dbReference type="Proteomes" id="UP001060085"/>
    </source>
</evidence>
<name>A0ACC0AQE3_CATRO</name>
<proteinExistence type="predicted"/>
<reference evidence="2" key="1">
    <citation type="journal article" date="2023" name="Nat. Plants">
        <title>Single-cell RNA sequencing provides a high-resolution roadmap for understanding the multicellular compartmentation of specialized metabolism.</title>
        <authorList>
            <person name="Sun S."/>
            <person name="Shen X."/>
            <person name="Li Y."/>
            <person name="Li Y."/>
            <person name="Wang S."/>
            <person name="Li R."/>
            <person name="Zhang H."/>
            <person name="Shen G."/>
            <person name="Guo B."/>
            <person name="Wei J."/>
            <person name="Xu J."/>
            <person name="St-Pierre B."/>
            <person name="Chen S."/>
            <person name="Sun C."/>
        </authorList>
    </citation>
    <scope>NUCLEOTIDE SEQUENCE [LARGE SCALE GENOMIC DNA]</scope>
</reference>
<sequence length="247" mass="28284">MEFLLSVWMAGNCNLSFLICICNFFYCFWLLIQLLHSSLQYFCFFVFGRMDARVLLFLVVLGTSWWCNARVVKTNFSAAQNGSTSAMMQQMNQEQQEKEIQALEDFGKNEQLCNLCINIATPVLTFLQDSKNQEKIESALDKICSFTLSLKDKCSITVDSYLTMLFTAVEVLTPRTLCAQIGLCDLISPSQHLSNYSCESCHDLVKEVLLKLKDPDTQRLPKSNSRKEGRIEARKPSKLSEIPRWPR</sequence>
<protein>
    <submittedName>
        <fullName evidence="1">Uncharacterized protein</fullName>
    </submittedName>
</protein>
<dbReference type="EMBL" id="CM044705">
    <property type="protein sequence ID" value="KAI5663085.1"/>
    <property type="molecule type" value="Genomic_DNA"/>
</dbReference>
<dbReference type="Proteomes" id="UP001060085">
    <property type="component" value="Linkage Group LG05"/>
</dbReference>
<accession>A0ACC0AQE3</accession>
<organism evidence="1 2">
    <name type="scientific">Catharanthus roseus</name>
    <name type="common">Madagascar periwinkle</name>
    <name type="synonym">Vinca rosea</name>
    <dbReference type="NCBI Taxonomy" id="4058"/>
    <lineage>
        <taxon>Eukaryota</taxon>
        <taxon>Viridiplantae</taxon>
        <taxon>Streptophyta</taxon>
        <taxon>Embryophyta</taxon>
        <taxon>Tracheophyta</taxon>
        <taxon>Spermatophyta</taxon>
        <taxon>Magnoliopsida</taxon>
        <taxon>eudicotyledons</taxon>
        <taxon>Gunneridae</taxon>
        <taxon>Pentapetalae</taxon>
        <taxon>asterids</taxon>
        <taxon>lamiids</taxon>
        <taxon>Gentianales</taxon>
        <taxon>Apocynaceae</taxon>
        <taxon>Rauvolfioideae</taxon>
        <taxon>Vinceae</taxon>
        <taxon>Catharanthinae</taxon>
        <taxon>Catharanthus</taxon>
    </lineage>
</organism>
<evidence type="ECO:0000313" key="1">
    <source>
        <dbReference type="EMBL" id="KAI5663085.1"/>
    </source>
</evidence>
<comment type="caution">
    <text evidence="1">The sequence shown here is derived from an EMBL/GenBank/DDBJ whole genome shotgun (WGS) entry which is preliminary data.</text>
</comment>